<dbReference type="NCBIfam" id="NF010643">
    <property type="entry name" value="PRK14040.1"/>
    <property type="match status" value="1"/>
</dbReference>
<dbReference type="CDD" id="cd07937">
    <property type="entry name" value="DRE_TIM_PC_TC_5S"/>
    <property type="match status" value="1"/>
</dbReference>
<dbReference type="EMBL" id="JFFR01000003">
    <property type="protein sequence ID" value="KDN29692.1"/>
    <property type="molecule type" value="Genomic_DNA"/>
</dbReference>
<dbReference type="GO" id="GO:0004736">
    <property type="term" value="F:pyruvate carboxylase activity"/>
    <property type="evidence" value="ECO:0007669"/>
    <property type="project" value="UniProtKB-ARBA"/>
</dbReference>
<dbReference type="InterPro" id="IPR000089">
    <property type="entry name" value="Biotin_lipoyl"/>
</dbReference>
<dbReference type="InterPro" id="IPR001882">
    <property type="entry name" value="Biotin_BS"/>
</dbReference>
<feature type="compositionally biased region" description="Low complexity" evidence="2">
    <location>
        <begin position="502"/>
        <end position="521"/>
    </location>
</feature>
<dbReference type="InterPro" id="IPR005776">
    <property type="entry name" value="OadA"/>
</dbReference>
<dbReference type="Gene3D" id="3.20.20.70">
    <property type="entry name" value="Aldolase class I"/>
    <property type="match status" value="1"/>
</dbReference>
<dbReference type="PROSITE" id="PS50968">
    <property type="entry name" value="BIOTINYL_LIPOYL"/>
    <property type="match status" value="1"/>
</dbReference>
<dbReference type="RefSeq" id="WP_032549774.1">
    <property type="nucleotide sequence ID" value="NZ_JFFR01000003.1"/>
</dbReference>
<name>A0A066UUW9_9VIBR</name>
<dbReference type="PROSITE" id="PS50991">
    <property type="entry name" value="PYR_CT"/>
    <property type="match status" value="1"/>
</dbReference>
<feature type="domain" description="Lipoyl-binding" evidence="3">
    <location>
        <begin position="513"/>
        <end position="593"/>
    </location>
</feature>
<reference evidence="5 6" key="1">
    <citation type="submission" date="2014-02" db="EMBL/GenBank/DDBJ databases">
        <title>Vibrio fortis Dalian14 Genome Sequencing.</title>
        <authorList>
            <person name="Wang Y."/>
            <person name="Song L."/>
            <person name="Liu G."/>
            <person name="Ding J."/>
        </authorList>
    </citation>
    <scope>NUCLEOTIDE SEQUENCE [LARGE SCALE GENOMIC DNA]</scope>
    <source>
        <strain evidence="5 6">Dalian14</strain>
    </source>
</reference>
<dbReference type="AlphaFoldDB" id="A0A066UUW9"/>
<sequence length="593" mass="63984">MSKPLAITDVVLRDAHQSLFATRMRIEDMLPIAAELDKVGYWSLETWGGATFDSCIRFLGEDPWERLRELKKAMPNTPMQMLLRGQNLLGYRHYADDVVEKFVERAHKNGMDVFRIFDAMNDVRNFEKAVKATVDVGAHAQGTLSYTTSPVHNADTWVDLAKRLEDLGCHSLCIKDMSGLLKPYEAEELITRIKASCDVPLALHSHATTGLSTATAVKAVEAGIDILDTAISSMSCTYGHTPTETVVAMLEGTERATGLKLDQIEPIAAYFREVRKKYAKWEGQLKGVDSRILIAQVPGGMLTNMEGQLKEQGAADRMDEVLEEIPRVRKELGYIPLVTPTSQIVGTQAVINVLTGERYKSITKETAGLLKGEYGQAPAELDAELQAKVLDGAEPITCRPADLLKSEMDDLTTDLLEKAKAEGISLAEDTVDDVLTYALFPQVGLKFLKNRHNPEAFEPAPGTEVEAPAAPAPAAGGIESYSVKVDGQVYDVEVGPQGQLTSVSPAAQPAQQSAPAAAPVASNAESVPAPLAGNIFKVNVQPGAQVAEGDVLLILEAMKMETEVRAARGGIVQELNVKEGDAVTVGAPLLSLA</sequence>
<dbReference type="InterPro" id="IPR003379">
    <property type="entry name" value="Carboxylase_cons_dom"/>
</dbReference>
<feature type="region of interest" description="Disordered" evidence="2">
    <location>
        <begin position="500"/>
        <end position="521"/>
    </location>
</feature>
<accession>A0A066UUW9</accession>
<dbReference type="GO" id="GO:0005737">
    <property type="term" value="C:cytoplasm"/>
    <property type="evidence" value="ECO:0007669"/>
    <property type="project" value="TreeGrafter"/>
</dbReference>
<protein>
    <submittedName>
        <fullName evidence="5">Oxaloacetate decarboxylase</fullName>
    </submittedName>
</protein>
<dbReference type="STRING" id="212667.VFDL14_00510"/>
<proteinExistence type="predicted"/>
<feature type="domain" description="Pyruvate carboxyltransferase" evidence="4">
    <location>
        <begin position="5"/>
        <end position="265"/>
    </location>
</feature>
<evidence type="ECO:0000259" key="3">
    <source>
        <dbReference type="PROSITE" id="PS50968"/>
    </source>
</evidence>
<dbReference type="InterPro" id="IPR000891">
    <property type="entry name" value="PYR_CT"/>
</dbReference>
<evidence type="ECO:0000313" key="6">
    <source>
        <dbReference type="Proteomes" id="UP000027219"/>
    </source>
</evidence>
<evidence type="ECO:0000313" key="5">
    <source>
        <dbReference type="EMBL" id="KDN29692.1"/>
    </source>
</evidence>
<dbReference type="PANTHER" id="PTHR43778">
    <property type="entry name" value="PYRUVATE CARBOXYLASE"/>
    <property type="match status" value="1"/>
</dbReference>
<dbReference type="PROSITE" id="PS00188">
    <property type="entry name" value="BIOTIN"/>
    <property type="match status" value="1"/>
</dbReference>
<dbReference type="Pfam" id="PF00682">
    <property type="entry name" value="HMGL-like"/>
    <property type="match status" value="1"/>
</dbReference>
<dbReference type="InterPro" id="IPR055268">
    <property type="entry name" value="PCB-like"/>
</dbReference>
<dbReference type="OrthoDB" id="9760256at2"/>
<evidence type="ECO:0000256" key="2">
    <source>
        <dbReference type="SAM" id="MobiDB-lite"/>
    </source>
</evidence>
<dbReference type="NCBIfam" id="TIGR01108">
    <property type="entry name" value="oadA"/>
    <property type="match status" value="1"/>
</dbReference>
<gene>
    <name evidence="5" type="ORF">VFDL14_00510</name>
</gene>
<keyword evidence="1" id="KW-0092">Biotin</keyword>
<dbReference type="Proteomes" id="UP000027219">
    <property type="component" value="Unassembled WGS sequence"/>
</dbReference>
<dbReference type="Pfam" id="PF00364">
    <property type="entry name" value="Biotin_lipoyl"/>
    <property type="match status" value="1"/>
</dbReference>
<dbReference type="GO" id="GO:0006094">
    <property type="term" value="P:gluconeogenesis"/>
    <property type="evidence" value="ECO:0007669"/>
    <property type="project" value="TreeGrafter"/>
</dbReference>
<keyword evidence="6" id="KW-1185">Reference proteome</keyword>
<dbReference type="SUPFAM" id="SSF89000">
    <property type="entry name" value="post-HMGL domain-like"/>
    <property type="match status" value="1"/>
</dbReference>
<dbReference type="PANTHER" id="PTHR43778:SF2">
    <property type="entry name" value="PYRUVATE CARBOXYLASE, MITOCHONDRIAL"/>
    <property type="match status" value="1"/>
</dbReference>
<dbReference type="FunFam" id="3.20.20.70:FF:000194">
    <property type="entry name" value="Oxaloacetate decarboxylase alpha subunit"/>
    <property type="match status" value="1"/>
</dbReference>
<dbReference type="Pfam" id="PF02436">
    <property type="entry name" value="PYC_OADA"/>
    <property type="match status" value="1"/>
</dbReference>
<organism evidence="5 6">
    <name type="scientific">Vibrio fortis</name>
    <dbReference type="NCBI Taxonomy" id="212667"/>
    <lineage>
        <taxon>Bacteria</taxon>
        <taxon>Pseudomonadati</taxon>
        <taxon>Pseudomonadota</taxon>
        <taxon>Gammaproteobacteria</taxon>
        <taxon>Vibrionales</taxon>
        <taxon>Vibrionaceae</taxon>
        <taxon>Vibrio</taxon>
    </lineage>
</organism>
<dbReference type="CDD" id="cd06850">
    <property type="entry name" value="biotinyl_domain"/>
    <property type="match status" value="1"/>
</dbReference>
<dbReference type="NCBIfam" id="NF006761">
    <property type="entry name" value="PRK09282.1"/>
    <property type="match status" value="1"/>
</dbReference>
<dbReference type="InterPro" id="IPR013785">
    <property type="entry name" value="Aldolase_TIM"/>
</dbReference>
<dbReference type="Gene3D" id="2.40.50.100">
    <property type="match status" value="1"/>
</dbReference>
<dbReference type="InterPro" id="IPR011053">
    <property type="entry name" value="Single_hybrid_motif"/>
</dbReference>
<evidence type="ECO:0000259" key="4">
    <source>
        <dbReference type="PROSITE" id="PS50991"/>
    </source>
</evidence>
<dbReference type="SUPFAM" id="SSF51569">
    <property type="entry name" value="Aldolase"/>
    <property type="match status" value="1"/>
</dbReference>
<comment type="caution">
    <text evidence="5">The sequence shown here is derived from an EMBL/GenBank/DDBJ whole genome shotgun (WGS) entry which is preliminary data.</text>
</comment>
<dbReference type="SUPFAM" id="SSF51230">
    <property type="entry name" value="Single hybrid motif"/>
    <property type="match status" value="1"/>
</dbReference>
<evidence type="ECO:0000256" key="1">
    <source>
        <dbReference type="ARBA" id="ARBA00023267"/>
    </source>
</evidence>
<dbReference type="FunFam" id="2.40.50.100:FF:000003">
    <property type="entry name" value="Acetyl-CoA carboxylase biotin carboxyl carrier protein"/>
    <property type="match status" value="1"/>
</dbReference>
<dbReference type="GO" id="GO:0006814">
    <property type="term" value="P:sodium ion transport"/>
    <property type="evidence" value="ECO:0007669"/>
    <property type="project" value="InterPro"/>
</dbReference>
<dbReference type="GO" id="GO:0008948">
    <property type="term" value="F:oxaloacetate decarboxylase activity"/>
    <property type="evidence" value="ECO:0007669"/>
    <property type="project" value="InterPro"/>
</dbReference>